<evidence type="ECO:0000313" key="1">
    <source>
        <dbReference type="EMBL" id="MCZ8373267.1"/>
    </source>
</evidence>
<protein>
    <submittedName>
        <fullName evidence="1">Helix-hairpin-helix domain-containing protein</fullName>
    </submittedName>
</protein>
<evidence type="ECO:0000313" key="2">
    <source>
        <dbReference type="Proteomes" id="UP001141933"/>
    </source>
</evidence>
<organism evidence="1 2">
    <name type="scientific">Phocaeicola acetigenes</name>
    <dbReference type="NCBI Taxonomy" id="3016083"/>
    <lineage>
        <taxon>Bacteria</taxon>
        <taxon>Pseudomonadati</taxon>
        <taxon>Bacteroidota</taxon>
        <taxon>Bacteroidia</taxon>
        <taxon>Bacteroidales</taxon>
        <taxon>Bacteroidaceae</taxon>
        <taxon>Phocaeicola</taxon>
    </lineage>
</organism>
<dbReference type="RefSeq" id="WP_269878581.1">
    <property type="nucleotide sequence ID" value="NZ_JAPZVM010000010.1"/>
</dbReference>
<dbReference type="Proteomes" id="UP001141933">
    <property type="component" value="Unassembled WGS sequence"/>
</dbReference>
<sequence>MWIKYFIVCVLISYTGVNISAQTWVEWEEQVADEQDIVYWQERYEEMSELIEHPFNINTITKEQLEQLPFLSDKLIENILYYLYKYGPMVSKKELFGIEGMDWQTRRLLEKCVYVGEAEDEKSKLRWRNIWKYNKQELFTRVDIPLNKKAGYADYDPEILEKLPNKRYYGDPIYNNIRYRFRYRQQLFAGLTAEKDAGEPFFRLFNKKGYDFYSGYLFLQDVKRWKAIALGHYRVSFGYGLVINQAFSMGKSASLYTMNRMGRGLSKYTSIGEYNYLQGAGATYRLSERWNISAFYSFRKQDANVENMFITSLKTDGYHRLRKDVEKMNTVSNHLAGSNLSYNGKHVEFGLTVVYNIFDKVLNPDYRKYNRYYPRGKDFFNAGVNYKFFFRRMVFSGETAVDRQGKIATINILSYSPTVNTTFLLMNRYFDKRYQALYANAFGENSRIQNETGIYIGLETKLLNRIRLLYYTDFFYFPYYRYRVDKEKTIGIEERIQISYSPINSLSMLIKYSYKNKAQNYTSSQKTKFVLPYMRHRLHYQLSYSLNKQTVFKTMAEYIRTSYYKREYSNGLMIGGSAKVGFTGFPFRASVSGAWFRTDDYNSRIYMYEPGLLYAFSMNSFYGKGTRLAVNLRYDCNNWLMIQGKWGWTHYTDRNRISSGPEEIMGNNKADLQFQLRIKF</sequence>
<reference evidence="1" key="1">
    <citation type="submission" date="2022-12" db="EMBL/GenBank/DDBJ databases">
        <title>Phocaeicola acetigenes sp. nov., isolated feces from a healthy human.</title>
        <authorList>
            <person name="Do H."/>
            <person name="Ha Y.B."/>
            <person name="Kim J.-S."/>
            <person name="Suh M.K."/>
            <person name="Kim H.S."/>
            <person name="Lee J.-S."/>
        </authorList>
    </citation>
    <scope>NUCLEOTIDE SEQUENCE</scope>
    <source>
        <strain evidence="1">KGMB11183</strain>
    </source>
</reference>
<comment type="caution">
    <text evidence="1">The sequence shown here is derived from an EMBL/GenBank/DDBJ whole genome shotgun (WGS) entry which is preliminary data.</text>
</comment>
<gene>
    <name evidence="1" type="ORF">O6P32_11210</name>
</gene>
<dbReference type="EMBL" id="JAPZVM010000010">
    <property type="protein sequence ID" value="MCZ8373267.1"/>
    <property type="molecule type" value="Genomic_DNA"/>
</dbReference>
<dbReference type="InterPro" id="IPR010994">
    <property type="entry name" value="RuvA_2-like"/>
</dbReference>
<accession>A0ABT4PJN7</accession>
<keyword evidence="2" id="KW-1185">Reference proteome</keyword>
<dbReference type="SUPFAM" id="SSF47781">
    <property type="entry name" value="RuvA domain 2-like"/>
    <property type="match status" value="1"/>
</dbReference>
<name>A0ABT4PJN7_9BACT</name>
<proteinExistence type="predicted"/>